<dbReference type="Proteomes" id="UP000429232">
    <property type="component" value="Chromosome"/>
</dbReference>
<dbReference type="EMBL" id="CP066775">
    <property type="protein sequence ID" value="QQL50855.1"/>
    <property type="molecule type" value="Genomic_DNA"/>
</dbReference>
<reference evidence="1 2" key="1">
    <citation type="submission" date="2020-12" db="EMBL/GenBank/DDBJ databases">
        <title>HMF7856_wgs.fasta genome submission.</title>
        <authorList>
            <person name="Kang H."/>
            <person name="Kim H."/>
            <person name="Joh K."/>
        </authorList>
    </citation>
    <scope>NUCLEOTIDE SEQUENCE [LARGE SCALE GENOMIC DNA]</scope>
    <source>
        <strain evidence="1 2">HMF7856</strain>
    </source>
</reference>
<organism evidence="1 2">
    <name type="scientific">Mucilaginibacter ginkgonis</name>
    <dbReference type="NCBI Taxonomy" id="2682091"/>
    <lineage>
        <taxon>Bacteria</taxon>
        <taxon>Pseudomonadati</taxon>
        <taxon>Bacteroidota</taxon>
        <taxon>Sphingobacteriia</taxon>
        <taxon>Sphingobacteriales</taxon>
        <taxon>Sphingobacteriaceae</taxon>
        <taxon>Mucilaginibacter</taxon>
    </lineage>
</organism>
<dbReference type="AlphaFoldDB" id="A0A6I4I295"/>
<name>A0A6I4I295_9SPHI</name>
<proteinExistence type="predicted"/>
<dbReference type="RefSeq" id="WP_157526646.1">
    <property type="nucleotide sequence ID" value="NZ_CP066775.1"/>
</dbReference>
<sequence length="397" mass="45751">MSVSKYIYYSTLLSVFTEAFVTRFVIDIKLFYFIIIINFVLMILSGKFAVSKSLLIIYSCLLVTGIITILLQTDNVSHFLAQYLGILFVSVYFYNFYRFYVKDVKVLFIHFVYFALAVAYMGFILMPYRFLLGRFEGFYSFMNEPAHYATVILPAYFYSLKTKELPRYIYKVLLASLVLTGSSVGLLGIGISILMLPKKIEVMRLVLPLIIVCGLITGLYFVYPNFRLRIDDTVRSLATQDVGGANLSTYAFVSNAFVTYSSFYHNPILGSGLGSHELSHIKYLGDITGFEDFKEDQNLNAKDANSLLLRTISDMGLFGVFCIFWFIIRNYPTHSPDVNMIYLSRAILLYFFCKLLREGHYFSPEMYFYVFAYFFSYKTSKVLKHFTNESAQIRISG</sequence>
<accession>A0A6I4I295</accession>
<evidence type="ECO:0008006" key="3">
    <source>
        <dbReference type="Google" id="ProtNLM"/>
    </source>
</evidence>
<evidence type="ECO:0000313" key="1">
    <source>
        <dbReference type="EMBL" id="QQL50855.1"/>
    </source>
</evidence>
<dbReference type="KEGG" id="mgik:GO620_005190"/>
<gene>
    <name evidence="1" type="ORF">GO620_005190</name>
</gene>
<protein>
    <recommendedName>
        <fullName evidence="3">O-antigen ligase-like membrane protein</fullName>
    </recommendedName>
</protein>
<keyword evidence="2" id="KW-1185">Reference proteome</keyword>
<evidence type="ECO:0000313" key="2">
    <source>
        <dbReference type="Proteomes" id="UP000429232"/>
    </source>
</evidence>